<protein>
    <submittedName>
        <fullName evidence="2">Uncharacterized protein</fullName>
    </submittedName>
</protein>
<evidence type="ECO:0000313" key="2">
    <source>
        <dbReference type="EMBL" id="CAD6197127.1"/>
    </source>
</evidence>
<accession>A0A8S1HP30</accession>
<keyword evidence="3" id="KW-1185">Reference proteome</keyword>
<evidence type="ECO:0000256" key="1">
    <source>
        <dbReference type="SAM" id="MobiDB-lite"/>
    </source>
</evidence>
<dbReference type="Proteomes" id="UP000835052">
    <property type="component" value="Unassembled WGS sequence"/>
</dbReference>
<feature type="region of interest" description="Disordered" evidence="1">
    <location>
        <begin position="1"/>
        <end position="48"/>
    </location>
</feature>
<feature type="region of interest" description="Disordered" evidence="1">
    <location>
        <begin position="226"/>
        <end position="255"/>
    </location>
</feature>
<reference evidence="2" key="1">
    <citation type="submission" date="2020-10" db="EMBL/GenBank/DDBJ databases">
        <authorList>
            <person name="Kikuchi T."/>
        </authorList>
    </citation>
    <scope>NUCLEOTIDE SEQUENCE</scope>
    <source>
        <strain evidence="2">NKZ352</strain>
    </source>
</reference>
<proteinExistence type="predicted"/>
<sequence length="498" mass="57562">MERDVEYGEEDMVISVTPPPNEAPEITPYAQSQATTETSRFTSGPVRDESQIDKKITINQPPDSLKEATPVLERSYQTLLEHMKNSIESLHLYMDKNQEVTARFELAKHENIEHSFKAPEDRDNEYLKAELGPFSLNNHHRQLSYFLLKFSEMPKNLSVRLLTIENSEFSALEQVILEAMSDKRWSVQEFQYLVCQPLDESAQIYRLLRTFRPREFTLHTSFGCGDETEASRRRSTPRSSRSSTRGKKPMLDDGHVHVHVHRHMTSRLAEDACAKLVREESSRDVVVRAAGLGSFWGRSVLRTVHHIREFVSILFAAFKSEKIRLEKLSITFASREDVCQTLSTEKSPSENEPDLDETLVCLLDPSIGLLCGWTPLEPQFRLANSFRQMVMPIDDNLLDHAILPIDIFRCHFPINITPLAVNNIIKGWLRGKVAINEIRVSTSYDFEERIEITLNWEKDDPKFLKLRKPEKNGVRSTLYLRRNRPRLLYIKVHNSKLS</sequence>
<feature type="compositionally biased region" description="Polar residues" evidence="1">
    <location>
        <begin position="29"/>
        <end position="42"/>
    </location>
</feature>
<comment type="caution">
    <text evidence="2">The sequence shown here is derived from an EMBL/GenBank/DDBJ whole genome shotgun (WGS) entry which is preliminary data.</text>
</comment>
<name>A0A8S1HP30_9PELO</name>
<evidence type="ECO:0000313" key="3">
    <source>
        <dbReference type="Proteomes" id="UP000835052"/>
    </source>
</evidence>
<dbReference type="AlphaFoldDB" id="A0A8S1HP30"/>
<organism evidence="2 3">
    <name type="scientific">Caenorhabditis auriculariae</name>
    <dbReference type="NCBI Taxonomy" id="2777116"/>
    <lineage>
        <taxon>Eukaryota</taxon>
        <taxon>Metazoa</taxon>
        <taxon>Ecdysozoa</taxon>
        <taxon>Nematoda</taxon>
        <taxon>Chromadorea</taxon>
        <taxon>Rhabditida</taxon>
        <taxon>Rhabditina</taxon>
        <taxon>Rhabditomorpha</taxon>
        <taxon>Rhabditoidea</taxon>
        <taxon>Rhabditidae</taxon>
        <taxon>Peloderinae</taxon>
        <taxon>Caenorhabditis</taxon>
    </lineage>
</organism>
<dbReference type="EMBL" id="CAJGYM010000086">
    <property type="protein sequence ID" value="CAD6197127.1"/>
    <property type="molecule type" value="Genomic_DNA"/>
</dbReference>
<gene>
    <name evidence="2" type="ORF">CAUJ_LOCUS13036</name>
</gene>